<organism evidence="1 2">
    <name type="scientific">Variovorax boronicumulans</name>
    <dbReference type="NCBI Taxonomy" id="436515"/>
    <lineage>
        <taxon>Bacteria</taxon>
        <taxon>Pseudomonadati</taxon>
        <taxon>Pseudomonadota</taxon>
        <taxon>Betaproteobacteria</taxon>
        <taxon>Burkholderiales</taxon>
        <taxon>Comamonadaceae</taxon>
        <taxon>Variovorax</taxon>
    </lineage>
</organism>
<sequence>MQALRIPSDRRARLLEDGLLAINSHSEEVLHGLTHEESQFLIDAGEAAEPGDGAALERRWALALRHEQARMRIALADDEGSADEEFRLRVETRF</sequence>
<name>A0AAW8DT78_9BURK</name>
<evidence type="ECO:0000313" key="2">
    <source>
        <dbReference type="Proteomes" id="UP001244295"/>
    </source>
</evidence>
<dbReference type="RefSeq" id="WP_307590370.1">
    <property type="nucleotide sequence ID" value="NZ_JAUSRQ010000033.1"/>
</dbReference>
<comment type="caution">
    <text evidence="1">The sequence shown here is derived from an EMBL/GenBank/DDBJ whole genome shotgun (WGS) entry which is preliminary data.</text>
</comment>
<accession>A0AAW8DT78</accession>
<evidence type="ECO:0000313" key="1">
    <source>
        <dbReference type="EMBL" id="MDP9922595.1"/>
    </source>
</evidence>
<dbReference type="Proteomes" id="UP001244295">
    <property type="component" value="Unassembled WGS sequence"/>
</dbReference>
<protein>
    <submittedName>
        <fullName evidence="1">Uncharacterized protein</fullName>
    </submittedName>
</protein>
<reference evidence="1" key="1">
    <citation type="submission" date="2023-07" db="EMBL/GenBank/DDBJ databases">
        <title>Sorghum-associated microbial communities from plants grown in Nebraska, USA.</title>
        <authorList>
            <person name="Schachtman D."/>
        </authorList>
    </citation>
    <scope>NUCLEOTIDE SEQUENCE</scope>
    <source>
        <strain evidence="1">DS2795</strain>
    </source>
</reference>
<gene>
    <name evidence="1" type="ORF">J2W25_001616</name>
</gene>
<proteinExistence type="predicted"/>
<dbReference type="AlphaFoldDB" id="A0AAW8DT78"/>
<dbReference type="EMBL" id="JAUSRR010000003">
    <property type="protein sequence ID" value="MDP9922595.1"/>
    <property type="molecule type" value="Genomic_DNA"/>
</dbReference>